<dbReference type="Proteomes" id="UP000196536">
    <property type="component" value="Unassembled WGS sequence"/>
</dbReference>
<evidence type="ECO:0000313" key="1">
    <source>
        <dbReference type="EMBL" id="OUY07775.1"/>
    </source>
</evidence>
<evidence type="ECO:0000313" key="2">
    <source>
        <dbReference type="Proteomes" id="UP000196536"/>
    </source>
</evidence>
<name>A0A1Z9YZY4_9GAMM</name>
<protein>
    <submittedName>
        <fullName evidence="1">Uncharacterized protein</fullName>
    </submittedName>
</protein>
<organism evidence="1 2">
    <name type="scientific">Acinetobacter populi</name>
    <dbReference type="NCBI Taxonomy" id="1582270"/>
    <lineage>
        <taxon>Bacteria</taxon>
        <taxon>Pseudomonadati</taxon>
        <taxon>Pseudomonadota</taxon>
        <taxon>Gammaproteobacteria</taxon>
        <taxon>Moraxellales</taxon>
        <taxon>Moraxellaceae</taxon>
        <taxon>Acinetobacter</taxon>
    </lineage>
</organism>
<keyword evidence="2" id="KW-1185">Reference proteome</keyword>
<proteinExistence type="predicted"/>
<comment type="caution">
    <text evidence="1">The sequence shown here is derived from an EMBL/GenBank/DDBJ whole genome shotgun (WGS) entry which is preliminary data.</text>
</comment>
<dbReference type="EMBL" id="NEXX01000002">
    <property type="protein sequence ID" value="OUY07775.1"/>
    <property type="molecule type" value="Genomic_DNA"/>
</dbReference>
<dbReference type="AlphaFoldDB" id="A0A1Z9YZY4"/>
<accession>A0A1Z9YZY4</accession>
<reference evidence="1 2" key="1">
    <citation type="submission" date="2017-05" db="EMBL/GenBank/DDBJ databases">
        <title>Acinetobacter populi ANC 5415 (= PBJ7), whole genome shotgun sequencing project.</title>
        <authorList>
            <person name="Nemec A."/>
            <person name="Radolfova-Krizova L."/>
        </authorList>
    </citation>
    <scope>NUCLEOTIDE SEQUENCE [LARGE SCALE GENOMIC DNA]</scope>
    <source>
        <strain evidence="1 2">PBJ7</strain>
    </source>
</reference>
<gene>
    <name evidence="1" type="ORF">CAP51_08595</name>
</gene>
<dbReference type="OrthoDB" id="6702261at2"/>
<sequence>MENCVNPYDVVTPRKNITAIHVIYDGGENSFSLAKLKWKSEETNLIEDKLGLRWNGTKQSPKGFPTAMGNPSWFIVPAKLEQVLKDKAFELNETEGKAKIINIANKIIDHVSHLKKSNHQGQLGFTTYVFDEKVNEQDRQELEKILSQNMIFFLKTDNPEDTFDLGLDGSLTVRLNFLI</sequence>